<dbReference type="Gene3D" id="1.10.10.10">
    <property type="entry name" value="Winged helix-like DNA-binding domain superfamily/Winged helix DNA-binding domain"/>
    <property type="match status" value="1"/>
</dbReference>
<keyword evidence="2" id="KW-0805">Transcription regulation</keyword>
<name>A0ABN3GEH7_9PSEU</name>
<dbReference type="SMART" id="SM00345">
    <property type="entry name" value="HTH_GNTR"/>
    <property type="match status" value="1"/>
</dbReference>
<dbReference type="CDD" id="cd07377">
    <property type="entry name" value="WHTH_GntR"/>
    <property type="match status" value="1"/>
</dbReference>
<dbReference type="PROSITE" id="PS50949">
    <property type="entry name" value="HTH_GNTR"/>
    <property type="match status" value="1"/>
</dbReference>
<organism evidence="7 8">
    <name type="scientific">Saccharopolyspora halophila</name>
    <dbReference type="NCBI Taxonomy" id="405551"/>
    <lineage>
        <taxon>Bacteria</taxon>
        <taxon>Bacillati</taxon>
        <taxon>Actinomycetota</taxon>
        <taxon>Actinomycetes</taxon>
        <taxon>Pseudonocardiales</taxon>
        <taxon>Pseudonocardiaceae</taxon>
        <taxon>Saccharopolyspora</taxon>
    </lineage>
</organism>
<keyword evidence="8" id="KW-1185">Reference proteome</keyword>
<dbReference type="RefSeq" id="WP_344131746.1">
    <property type="nucleotide sequence ID" value="NZ_BAAARA010000008.1"/>
</dbReference>
<keyword evidence="5" id="KW-0175">Coiled coil</keyword>
<keyword evidence="1" id="KW-0663">Pyridoxal phosphate</keyword>
<dbReference type="SUPFAM" id="SSF46785">
    <property type="entry name" value="Winged helix' DNA-binding domain"/>
    <property type="match status" value="1"/>
</dbReference>
<evidence type="ECO:0000313" key="7">
    <source>
        <dbReference type="EMBL" id="GAA2349699.1"/>
    </source>
</evidence>
<evidence type="ECO:0000259" key="6">
    <source>
        <dbReference type="PROSITE" id="PS50949"/>
    </source>
</evidence>
<gene>
    <name evidence="7" type="ORF">GCM10009854_29250</name>
</gene>
<dbReference type="InterPro" id="IPR036390">
    <property type="entry name" value="WH_DNA-bd_sf"/>
</dbReference>
<accession>A0ABN3GEH7</accession>
<proteinExistence type="predicted"/>
<keyword evidence="3" id="KW-0238">DNA-binding</keyword>
<dbReference type="InterPro" id="IPR036388">
    <property type="entry name" value="WH-like_DNA-bd_sf"/>
</dbReference>
<dbReference type="EMBL" id="BAAARA010000008">
    <property type="protein sequence ID" value="GAA2349699.1"/>
    <property type="molecule type" value="Genomic_DNA"/>
</dbReference>
<reference evidence="7 8" key="1">
    <citation type="journal article" date="2019" name="Int. J. Syst. Evol. Microbiol.">
        <title>The Global Catalogue of Microorganisms (GCM) 10K type strain sequencing project: providing services to taxonomists for standard genome sequencing and annotation.</title>
        <authorList>
            <consortium name="The Broad Institute Genomics Platform"/>
            <consortium name="The Broad Institute Genome Sequencing Center for Infectious Disease"/>
            <person name="Wu L."/>
            <person name="Ma J."/>
        </authorList>
    </citation>
    <scope>NUCLEOTIDE SEQUENCE [LARGE SCALE GENOMIC DNA]</scope>
    <source>
        <strain evidence="7 8">JCM 16221</strain>
    </source>
</reference>
<dbReference type="Proteomes" id="UP001501218">
    <property type="component" value="Unassembled WGS sequence"/>
</dbReference>
<dbReference type="Pfam" id="PF00392">
    <property type="entry name" value="GntR"/>
    <property type="match status" value="1"/>
</dbReference>
<feature type="coiled-coil region" evidence="5">
    <location>
        <begin position="82"/>
        <end position="116"/>
    </location>
</feature>
<dbReference type="PANTHER" id="PTHR46577:SF1">
    <property type="entry name" value="HTH-TYPE TRANSCRIPTIONAL REGULATORY PROTEIN GABR"/>
    <property type="match status" value="1"/>
</dbReference>
<dbReference type="InterPro" id="IPR051446">
    <property type="entry name" value="HTH_trans_reg/aminotransferase"/>
</dbReference>
<evidence type="ECO:0000313" key="8">
    <source>
        <dbReference type="Proteomes" id="UP001501218"/>
    </source>
</evidence>
<dbReference type="InterPro" id="IPR000524">
    <property type="entry name" value="Tscrpt_reg_HTH_GntR"/>
</dbReference>
<evidence type="ECO:0000256" key="2">
    <source>
        <dbReference type="ARBA" id="ARBA00023015"/>
    </source>
</evidence>
<dbReference type="PANTHER" id="PTHR46577">
    <property type="entry name" value="HTH-TYPE TRANSCRIPTIONAL REGULATORY PROTEIN GABR"/>
    <property type="match status" value="1"/>
</dbReference>
<evidence type="ECO:0000256" key="3">
    <source>
        <dbReference type="ARBA" id="ARBA00023125"/>
    </source>
</evidence>
<keyword evidence="4" id="KW-0804">Transcription</keyword>
<comment type="caution">
    <text evidence="7">The sequence shown here is derived from an EMBL/GenBank/DDBJ whole genome shotgun (WGS) entry which is preliminary data.</text>
</comment>
<protein>
    <submittedName>
        <fullName evidence="7">GntR family transcriptional regulator</fullName>
    </submittedName>
</protein>
<sequence>MKSQRVAAHPYQELALSIMEKIDNGDLPPGSKLPSVRSLAKDHDVSSMTAQKALLQLAQDGYAEAVSGLGYYALEPPTDSAADETGESLAEVTQQLRQLQSEVRALAARLEHLEQESAD</sequence>
<feature type="domain" description="HTH gntR-type" evidence="6">
    <location>
        <begin position="8"/>
        <end position="76"/>
    </location>
</feature>
<evidence type="ECO:0000256" key="1">
    <source>
        <dbReference type="ARBA" id="ARBA00022898"/>
    </source>
</evidence>
<evidence type="ECO:0000256" key="5">
    <source>
        <dbReference type="SAM" id="Coils"/>
    </source>
</evidence>
<evidence type="ECO:0000256" key="4">
    <source>
        <dbReference type="ARBA" id="ARBA00023163"/>
    </source>
</evidence>